<evidence type="ECO:0000313" key="3">
    <source>
        <dbReference type="Proteomes" id="UP000005444"/>
    </source>
</evidence>
<organism evidence="2 3">
    <name type="scientific">Pediococcus claussenii (strain ATCC BAA-344 / DSM 14800 / JCM 18046 / KCTC 3811 / LMG 21948 / P06)</name>
    <dbReference type="NCBI Taxonomy" id="701521"/>
    <lineage>
        <taxon>Bacteria</taxon>
        <taxon>Bacillati</taxon>
        <taxon>Bacillota</taxon>
        <taxon>Bacilli</taxon>
        <taxon>Lactobacillales</taxon>
        <taxon>Lactobacillaceae</taxon>
        <taxon>Pediococcus</taxon>
    </lineage>
</organism>
<dbReference type="Proteomes" id="UP000005444">
    <property type="component" value="Chromosome"/>
</dbReference>
<dbReference type="KEGG" id="pce:PECL_1675"/>
<evidence type="ECO:0000259" key="1">
    <source>
        <dbReference type="Pfam" id="PF25816"/>
    </source>
</evidence>
<dbReference type="AlphaFoldDB" id="G8PBA3"/>
<evidence type="ECO:0000313" key="2">
    <source>
        <dbReference type="EMBL" id="AEV95892.1"/>
    </source>
</evidence>
<reference evidence="2 3" key="1">
    <citation type="journal article" date="2012" name="J. Bacteriol.">
        <title>Complete Genome Sequence of the Beer Spoilage Organism Pediococcus claussenii ATCC BAA-344T.</title>
        <authorList>
            <person name="Pittet V."/>
            <person name="Abegunde T."/>
            <person name="Marfleet T."/>
            <person name="Haakensen M."/>
            <person name="Morrow K."/>
            <person name="Jayaprakash T."/>
            <person name="Schroeder K."/>
            <person name="Trost B."/>
            <person name="Byrns S."/>
            <person name="Bergsveinson J."/>
            <person name="Kusalik A."/>
            <person name="Ziola B."/>
        </authorList>
    </citation>
    <scope>NUCLEOTIDE SEQUENCE [LARGE SCALE GENOMIC DNA]</scope>
    <source>
        <strain evidence="2 3">ATCC BAA-344</strain>
    </source>
</reference>
<dbReference type="eggNOG" id="COG0515">
    <property type="taxonomic scope" value="Bacteria"/>
</dbReference>
<dbReference type="HOGENOM" id="CLU_1330888_0_0_9"/>
<dbReference type="InterPro" id="IPR057929">
    <property type="entry name" value="RamC_N"/>
</dbReference>
<gene>
    <name evidence="2" type="ordered locus">PECL_1675</name>
</gene>
<dbReference type="RefSeq" id="WP_014216086.1">
    <property type="nucleotide sequence ID" value="NC_016605.1"/>
</dbReference>
<protein>
    <recommendedName>
        <fullName evidence="1">RamC N-terminal domain-containing protein</fullName>
    </recommendedName>
</protein>
<keyword evidence="3" id="KW-1185">Reference proteome</keyword>
<accession>G8PBA3</accession>
<dbReference type="STRING" id="701521.PECL_1675"/>
<dbReference type="Pfam" id="PF25816">
    <property type="entry name" value="RamC_N"/>
    <property type="match status" value="1"/>
</dbReference>
<sequence length="206" mass="23796">MYILPAKYNYVKKENENIFTYYFLINYEIPREGWKIHISSSLGDAQNIITIIANYCYANNISFKHVRDEALYLENISSEANSAESGKLITIYPQNEQHALKIMSDCTKLLSTMAGPNILSDYQFKNSKNVFFRYGLNYASKNRNPDTFNLISPKGEKQPDSVQPFPKLPKWIQLPQNWVLNVSDNDNILKYHPFAILKRNNGGKGR</sequence>
<name>G8PBA3_PEDCP</name>
<proteinExistence type="predicted"/>
<dbReference type="PATRIC" id="fig|701521.8.peg.1576"/>
<dbReference type="EMBL" id="CP003137">
    <property type="protein sequence ID" value="AEV95892.1"/>
    <property type="molecule type" value="Genomic_DNA"/>
</dbReference>
<feature type="domain" description="RamC N-terminal" evidence="1">
    <location>
        <begin position="12"/>
        <end position="176"/>
    </location>
</feature>